<comment type="caution">
    <text evidence="9">The sequence shown here is derived from an EMBL/GenBank/DDBJ whole genome shotgun (WGS) entry which is preliminary data.</text>
</comment>
<feature type="domain" description="Integrase zinc-binding" evidence="8">
    <location>
        <begin position="159"/>
        <end position="210"/>
    </location>
</feature>
<dbReference type="GO" id="GO:0004519">
    <property type="term" value="F:endonuclease activity"/>
    <property type="evidence" value="ECO:0007669"/>
    <property type="project" value="UniProtKB-KW"/>
</dbReference>
<keyword evidence="5" id="KW-0378">Hydrolase</keyword>
<dbReference type="InterPro" id="IPR050951">
    <property type="entry name" value="Retrovirus_Pol_polyprotein"/>
</dbReference>
<organism evidence="9 10">
    <name type="scientific">Elysia marginata</name>
    <dbReference type="NCBI Taxonomy" id="1093978"/>
    <lineage>
        <taxon>Eukaryota</taxon>
        <taxon>Metazoa</taxon>
        <taxon>Spiralia</taxon>
        <taxon>Lophotrochozoa</taxon>
        <taxon>Mollusca</taxon>
        <taxon>Gastropoda</taxon>
        <taxon>Heterobranchia</taxon>
        <taxon>Euthyneura</taxon>
        <taxon>Panpulmonata</taxon>
        <taxon>Sacoglossa</taxon>
        <taxon>Placobranchoidea</taxon>
        <taxon>Plakobranchidae</taxon>
        <taxon>Elysia</taxon>
    </lineage>
</organism>
<dbReference type="CDD" id="cd09274">
    <property type="entry name" value="RNase_HI_RT_Ty3"/>
    <property type="match status" value="1"/>
</dbReference>
<dbReference type="Pfam" id="PF17917">
    <property type="entry name" value="RT_RNaseH"/>
    <property type="match status" value="1"/>
</dbReference>
<dbReference type="InterPro" id="IPR041373">
    <property type="entry name" value="RT_RNaseH"/>
</dbReference>
<evidence type="ECO:0000256" key="4">
    <source>
        <dbReference type="ARBA" id="ARBA00022759"/>
    </source>
</evidence>
<dbReference type="SUPFAM" id="SSF56672">
    <property type="entry name" value="DNA/RNA polymerases"/>
    <property type="match status" value="1"/>
</dbReference>
<dbReference type="EMBL" id="BMAT01006936">
    <property type="protein sequence ID" value="GFS22580.1"/>
    <property type="molecule type" value="Genomic_DNA"/>
</dbReference>
<keyword evidence="1" id="KW-0808">Transferase</keyword>
<proteinExistence type="predicted"/>
<keyword evidence="10" id="KW-1185">Reference proteome</keyword>
<protein>
    <submittedName>
        <fullName evidence="9">Transposon Ty3-G Gag-Pol polyprotein</fullName>
    </submittedName>
</protein>
<dbReference type="AlphaFoldDB" id="A0AAV4JLG4"/>
<keyword evidence="3" id="KW-0540">Nuclease</keyword>
<gene>
    <name evidence="9" type="ORF">ElyMa_003367700</name>
</gene>
<evidence type="ECO:0000313" key="9">
    <source>
        <dbReference type="EMBL" id="GFS22580.1"/>
    </source>
</evidence>
<dbReference type="PANTHER" id="PTHR37984:SF11">
    <property type="entry name" value="INTEGRASE CATALYTIC DOMAIN-CONTAINING PROTEIN"/>
    <property type="match status" value="1"/>
</dbReference>
<accession>A0AAV4JLG4</accession>
<evidence type="ECO:0000259" key="7">
    <source>
        <dbReference type="Pfam" id="PF17917"/>
    </source>
</evidence>
<evidence type="ECO:0000259" key="8">
    <source>
        <dbReference type="Pfam" id="PF17921"/>
    </source>
</evidence>
<dbReference type="InterPro" id="IPR041588">
    <property type="entry name" value="Integrase_H2C2"/>
</dbReference>
<dbReference type="FunFam" id="1.10.340.70:FF:000003">
    <property type="entry name" value="Protein CBG25708"/>
    <property type="match status" value="1"/>
</dbReference>
<keyword evidence="4" id="KW-0255">Endonuclease</keyword>
<evidence type="ECO:0000256" key="5">
    <source>
        <dbReference type="ARBA" id="ARBA00022801"/>
    </source>
</evidence>
<dbReference type="GO" id="GO:0003964">
    <property type="term" value="F:RNA-directed DNA polymerase activity"/>
    <property type="evidence" value="ECO:0007669"/>
    <property type="project" value="UniProtKB-KW"/>
</dbReference>
<reference evidence="9 10" key="1">
    <citation type="journal article" date="2021" name="Elife">
        <title>Chloroplast acquisition without the gene transfer in kleptoplastic sea slugs, Plakobranchus ocellatus.</title>
        <authorList>
            <person name="Maeda T."/>
            <person name="Takahashi S."/>
            <person name="Yoshida T."/>
            <person name="Shimamura S."/>
            <person name="Takaki Y."/>
            <person name="Nagai Y."/>
            <person name="Toyoda A."/>
            <person name="Suzuki Y."/>
            <person name="Arimoto A."/>
            <person name="Ishii H."/>
            <person name="Satoh N."/>
            <person name="Nishiyama T."/>
            <person name="Hasebe M."/>
            <person name="Maruyama T."/>
            <person name="Minagawa J."/>
            <person name="Obokata J."/>
            <person name="Shigenobu S."/>
        </authorList>
    </citation>
    <scope>NUCLEOTIDE SEQUENCE [LARGE SCALE GENOMIC DNA]</scope>
</reference>
<evidence type="ECO:0000256" key="6">
    <source>
        <dbReference type="ARBA" id="ARBA00022918"/>
    </source>
</evidence>
<sequence length="247" mass="28247">MLAVVYGVEKFHMYLYGSKFTVTTDHKPLLRIMNSSKPCSTRFERWRLRLMPYEFNLRYCPGKDELNPADYLSRHPTNKPTRDNKGEDYISYVAKASVPNALTLEEVKKATKNDPQLQKVMTAIQSGKWEDKPLSSFSNIRDELSVYDGVVLRNHRLVIPSSLHHQVITLAHDSHQGIVKTKQLIPEKVWFPGIDKLVEEHLKGCVPCQSSVTGTAKREPLKMIPLPEHAWEEILVDFAGPFPSGEY</sequence>
<dbReference type="Proteomes" id="UP000762676">
    <property type="component" value="Unassembled WGS sequence"/>
</dbReference>
<dbReference type="GO" id="GO:0016787">
    <property type="term" value="F:hydrolase activity"/>
    <property type="evidence" value="ECO:0007669"/>
    <property type="project" value="UniProtKB-KW"/>
</dbReference>
<evidence type="ECO:0000313" key="10">
    <source>
        <dbReference type="Proteomes" id="UP000762676"/>
    </source>
</evidence>
<dbReference type="PANTHER" id="PTHR37984">
    <property type="entry name" value="PROTEIN CBG26694"/>
    <property type="match status" value="1"/>
</dbReference>
<keyword evidence="2" id="KW-0548">Nucleotidyltransferase</keyword>
<name>A0AAV4JLG4_9GAST</name>
<dbReference type="Gene3D" id="1.10.340.70">
    <property type="match status" value="1"/>
</dbReference>
<feature type="domain" description="Reverse transcriptase RNase H-like" evidence="7">
    <location>
        <begin position="1"/>
        <end position="53"/>
    </location>
</feature>
<evidence type="ECO:0000256" key="2">
    <source>
        <dbReference type="ARBA" id="ARBA00022695"/>
    </source>
</evidence>
<keyword evidence="6" id="KW-0695">RNA-directed DNA polymerase</keyword>
<dbReference type="InterPro" id="IPR043502">
    <property type="entry name" value="DNA/RNA_pol_sf"/>
</dbReference>
<evidence type="ECO:0000256" key="3">
    <source>
        <dbReference type="ARBA" id="ARBA00022722"/>
    </source>
</evidence>
<dbReference type="Pfam" id="PF17921">
    <property type="entry name" value="Integrase_H2C2"/>
    <property type="match status" value="1"/>
</dbReference>
<evidence type="ECO:0000256" key="1">
    <source>
        <dbReference type="ARBA" id="ARBA00022679"/>
    </source>
</evidence>